<gene>
    <name evidence="1" type="ORF">H4W80_001087</name>
</gene>
<evidence type="ECO:0000313" key="2">
    <source>
        <dbReference type="Proteomes" id="UP000633509"/>
    </source>
</evidence>
<evidence type="ECO:0000313" key="1">
    <source>
        <dbReference type="EMBL" id="MBE1582829.1"/>
    </source>
</evidence>
<organism evidence="1 2">
    <name type="scientific">Nonomuraea angiospora</name>
    <dbReference type="NCBI Taxonomy" id="46172"/>
    <lineage>
        <taxon>Bacteria</taxon>
        <taxon>Bacillati</taxon>
        <taxon>Actinomycetota</taxon>
        <taxon>Actinomycetes</taxon>
        <taxon>Streptosporangiales</taxon>
        <taxon>Streptosporangiaceae</taxon>
        <taxon>Nonomuraea</taxon>
    </lineage>
</organism>
<dbReference type="EMBL" id="JADBEK010000001">
    <property type="protein sequence ID" value="MBE1582829.1"/>
    <property type="molecule type" value="Genomic_DNA"/>
</dbReference>
<keyword evidence="2" id="KW-1185">Reference proteome</keyword>
<reference evidence="1 2" key="1">
    <citation type="submission" date="2020-10" db="EMBL/GenBank/DDBJ databases">
        <title>Sequencing the genomes of 1000 actinobacteria strains.</title>
        <authorList>
            <person name="Klenk H.-P."/>
        </authorList>
    </citation>
    <scope>NUCLEOTIDE SEQUENCE [LARGE SCALE GENOMIC DNA]</scope>
    <source>
        <strain evidence="1 2">DSM 43173</strain>
    </source>
</reference>
<comment type="caution">
    <text evidence="1">The sequence shown here is derived from an EMBL/GenBank/DDBJ whole genome shotgun (WGS) entry which is preliminary data.</text>
</comment>
<name>A0ABR9LQB9_9ACTN</name>
<proteinExistence type="predicted"/>
<accession>A0ABR9LQB9</accession>
<sequence length="33" mass="3508">MTGAAQDLLLVAYGRKLPPGHLHGQASDRYVAT</sequence>
<protein>
    <submittedName>
        <fullName evidence="1">Uncharacterized protein</fullName>
    </submittedName>
</protein>
<dbReference type="Proteomes" id="UP000633509">
    <property type="component" value="Unassembled WGS sequence"/>
</dbReference>